<dbReference type="AlphaFoldDB" id="A0A9X3ELC4"/>
<dbReference type="RefSeq" id="WP_267766936.1">
    <property type="nucleotide sequence ID" value="NZ_JAPNKE010000002.1"/>
</dbReference>
<feature type="region of interest" description="Disordered" evidence="5">
    <location>
        <begin position="20"/>
        <end position="49"/>
    </location>
</feature>
<proteinExistence type="predicted"/>
<keyword evidence="3 4" id="KW-0408">Iron</keyword>
<dbReference type="GO" id="GO:0016491">
    <property type="term" value="F:oxidoreductase activity"/>
    <property type="evidence" value="ECO:0007669"/>
    <property type="project" value="InterPro"/>
</dbReference>
<evidence type="ECO:0000256" key="4">
    <source>
        <dbReference type="PROSITE-ProRule" id="PRU00433"/>
    </source>
</evidence>
<evidence type="ECO:0000256" key="5">
    <source>
        <dbReference type="SAM" id="MobiDB-lite"/>
    </source>
</evidence>
<protein>
    <recommendedName>
        <fullName evidence="6">Cytochrome c domain-containing protein</fullName>
    </recommendedName>
</protein>
<keyword evidence="8" id="KW-1185">Reference proteome</keyword>
<dbReference type="Gene3D" id="1.10.760.10">
    <property type="entry name" value="Cytochrome c-like domain"/>
    <property type="match status" value="1"/>
</dbReference>
<dbReference type="InterPro" id="IPR004852">
    <property type="entry name" value="Di-haem_cyt_c_peroxidsae"/>
</dbReference>
<gene>
    <name evidence="7" type="ORF">OV079_06825</name>
</gene>
<organism evidence="7 8">
    <name type="scientific">Nannocystis pusilla</name>
    <dbReference type="NCBI Taxonomy" id="889268"/>
    <lineage>
        <taxon>Bacteria</taxon>
        <taxon>Pseudomonadati</taxon>
        <taxon>Myxococcota</taxon>
        <taxon>Polyangia</taxon>
        <taxon>Nannocystales</taxon>
        <taxon>Nannocystaceae</taxon>
        <taxon>Nannocystis</taxon>
    </lineage>
</organism>
<reference evidence="7" key="1">
    <citation type="submission" date="2022-11" db="EMBL/GenBank/DDBJ databases">
        <title>Minimal conservation of predation-associated metabolite biosynthetic gene clusters underscores biosynthetic potential of Myxococcota including descriptions for ten novel species: Archangium lansinium sp. nov., Myxococcus landrumus sp. nov., Nannocystis bai.</title>
        <authorList>
            <person name="Ahearne A."/>
            <person name="Stevens C."/>
            <person name="Phillips K."/>
        </authorList>
    </citation>
    <scope>NUCLEOTIDE SEQUENCE</scope>
    <source>
        <strain evidence="7">Na p29</strain>
    </source>
</reference>
<evidence type="ECO:0000259" key="6">
    <source>
        <dbReference type="PROSITE" id="PS51007"/>
    </source>
</evidence>
<feature type="region of interest" description="Disordered" evidence="5">
    <location>
        <begin position="104"/>
        <end position="144"/>
    </location>
</feature>
<dbReference type="SUPFAM" id="SSF46626">
    <property type="entry name" value="Cytochrome c"/>
    <property type="match status" value="1"/>
</dbReference>
<keyword evidence="2 4" id="KW-0479">Metal-binding</keyword>
<evidence type="ECO:0000313" key="8">
    <source>
        <dbReference type="Proteomes" id="UP001150924"/>
    </source>
</evidence>
<feature type="compositionally biased region" description="Polar residues" evidence="5">
    <location>
        <begin position="131"/>
        <end position="144"/>
    </location>
</feature>
<dbReference type="InterPro" id="IPR036909">
    <property type="entry name" value="Cyt_c-like_dom_sf"/>
</dbReference>
<dbReference type="PROSITE" id="PS51007">
    <property type="entry name" value="CYTC"/>
    <property type="match status" value="1"/>
</dbReference>
<sequence>MGIGFGALATTACDFVFTWNGDGAPGPGSPPDEPDTPDDGIPGSLAKEKLPPLFDRITGKPVEPDLIVDNDAAIALGKALFWDMQSGSDGQACASCHFAAGADNRSRNQLSPGLLGGNGEFDPTRTGGQGPNCSSSPATIHSTS</sequence>
<dbReference type="EMBL" id="JAPNKE010000002">
    <property type="protein sequence ID" value="MCY1005289.1"/>
    <property type="molecule type" value="Genomic_DNA"/>
</dbReference>
<keyword evidence="1 4" id="KW-0349">Heme</keyword>
<dbReference type="GO" id="GO:0020037">
    <property type="term" value="F:heme binding"/>
    <property type="evidence" value="ECO:0007669"/>
    <property type="project" value="InterPro"/>
</dbReference>
<comment type="caution">
    <text evidence="7">The sequence shown here is derived from an EMBL/GenBank/DDBJ whole genome shotgun (WGS) entry which is preliminary data.</text>
</comment>
<evidence type="ECO:0000256" key="2">
    <source>
        <dbReference type="ARBA" id="ARBA00022723"/>
    </source>
</evidence>
<dbReference type="Proteomes" id="UP001150924">
    <property type="component" value="Unassembled WGS sequence"/>
</dbReference>
<evidence type="ECO:0000256" key="3">
    <source>
        <dbReference type="ARBA" id="ARBA00023004"/>
    </source>
</evidence>
<dbReference type="GO" id="GO:0009055">
    <property type="term" value="F:electron transfer activity"/>
    <property type="evidence" value="ECO:0007669"/>
    <property type="project" value="InterPro"/>
</dbReference>
<evidence type="ECO:0000256" key="1">
    <source>
        <dbReference type="ARBA" id="ARBA00022617"/>
    </source>
</evidence>
<evidence type="ECO:0000313" key="7">
    <source>
        <dbReference type="EMBL" id="MCY1005289.1"/>
    </source>
</evidence>
<accession>A0A9X3ELC4</accession>
<dbReference type="GO" id="GO:0046872">
    <property type="term" value="F:metal ion binding"/>
    <property type="evidence" value="ECO:0007669"/>
    <property type="project" value="UniProtKB-KW"/>
</dbReference>
<feature type="domain" description="Cytochrome c" evidence="6">
    <location>
        <begin position="72"/>
        <end position="144"/>
    </location>
</feature>
<name>A0A9X3ELC4_9BACT</name>
<dbReference type="InterPro" id="IPR009056">
    <property type="entry name" value="Cyt_c-like_dom"/>
</dbReference>
<dbReference type="Pfam" id="PF03150">
    <property type="entry name" value="CCP_MauG"/>
    <property type="match status" value="1"/>
</dbReference>